<name>A0A5C4M1W2_9ACTN</name>
<organism evidence="1 2">
    <name type="scientific">Mumia zhuanghuii</name>
    <dbReference type="NCBI Taxonomy" id="2585211"/>
    <lineage>
        <taxon>Bacteria</taxon>
        <taxon>Bacillati</taxon>
        <taxon>Actinomycetota</taxon>
        <taxon>Actinomycetes</taxon>
        <taxon>Propionibacteriales</taxon>
        <taxon>Nocardioidaceae</taxon>
        <taxon>Mumia</taxon>
    </lineage>
</organism>
<evidence type="ECO:0000313" key="1">
    <source>
        <dbReference type="EMBL" id="TNC26014.1"/>
    </source>
</evidence>
<dbReference type="EMBL" id="VDFR01000248">
    <property type="protein sequence ID" value="TNC26014.1"/>
    <property type="molecule type" value="Genomic_DNA"/>
</dbReference>
<reference evidence="1 2" key="1">
    <citation type="submission" date="2019-05" db="EMBL/GenBank/DDBJ databases">
        <title>Mumia sp. nov., isolated from the intestinal contents of plateau pika (Ochotona curzoniae) in the Qinghai-Tibet plateau of China.</title>
        <authorList>
            <person name="Tian Z."/>
        </authorList>
    </citation>
    <scope>NUCLEOTIDE SEQUENCE [LARGE SCALE GENOMIC DNA]</scope>
    <source>
        <strain evidence="2">527</strain>
    </source>
</reference>
<comment type="caution">
    <text evidence="1">The sequence shown here is derived from an EMBL/GenBank/DDBJ whole genome shotgun (WGS) entry which is preliminary data.</text>
</comment>
<sequence>MWRKRPGVWWLDDRALFGQQQHVLLLKSLQHRPRGPLQVAHERTCLPGRRVGWELCEQRRVLLRLELGGRVLPASQ</sequence>
<protein>
    <submittedName>
        <fullName evidence="1">Uncharacterized protein</fullName>
    </submittedName>
</protein>
<gene>
    <name evidence="1" type="ORF">FHE65_34765</name>
</gene>
<proteinExistence type="predicted"/>
<dbReference type="Proteomes" id="UP000306740">
    <property type="component" value="Unassembled WGS sequence"/>
</dbReference>
<dbReference type="RefSeq" id="WP_139107427.1">
    <property type="nucleotide sequence ID" value="NZ_VDFR01000248.1"/>
</dbReference>
<dbReference type="AlphaFoldDB" id="A0A5C4M1W2"/>
<accession>A0A5C4M1W2</accession>
<evidence type="ECO:0000313" key="2">
    <source>
        <dbReference type="Proteomes" id="UP000306740"/>
    </source>
</evidence>